<organism evidence="1 2">
    <name type="scientific">Candidatus Endonucleibacter bathymodioli</name>
    <dbReference type="NCBI Taxonomy" id="539814"/>
    <lineage>
        <taxon>Bacteria</taxon>
        <taxon>Pseudomonadati</taxon>
        <taxon>Pseudomonadota</taxon>
        <taxon>Gammaproteobacteria</taxon>
        <taxon>Oceanospirillales</taxon>
        <taxon>Endozoicomonadaceae</taxon>
        <taxon>Candidatus Endonucleibacter</taxon>
    </lineage>
</organism>
<sequence>MTEGVVYRFLAKGIQQTELELKEIKAMSVLDLGTIEESIRAADGDLQKAGKRINVCCNSGLLKCIKADMLRRSVC</sequence>
<dbReference type="EMBL" id="JASXSV010000006">
    <property type="protein sequence ID" value="MDP0588660.1"/>
    <property type="molecule type" value="Genomic_DNA"/>
</dbReference>
<dbReference type="Proteomes" id="UP001178148">
    <property type="component" value="Unassembled WGS sequence"/>
</dbReference>
<proteinExistence type="predicted"/>
<accession>A0AA90SSL1</accession>
<name>A0AA90SSL1_9GAMM</name>
<evidence type="ECO:0000313" key="1">
    <source>
        <dbReference type="EMBL" id="MDP0588660.1"/>
    </source>
</evidence>
<evidence type="ECO:0000313" key="2">
    <source>
        <dbReference type="Proteomes" id="UP001178148"/>
    </source>
</evidence>
<comment type="caution">
    <text evidence="1">The sequence shown here is derived from an EMBL/GenBank/DDBJ whole genome shotgun (WGS) entry which is preliminary data.</text>
</comment>
<reference evidence="1 2" key="1">
    <citation type="journal article" date="2023" name="bioRxiv">
        <title>An intranuclear bacterial parasite of deep-sea mussels expresses apoptosis inhibitors acquired from its host.</title>
        <authorList>
            <person name="Gonzalez Porras M.A."/>
            <person name="Assie A."/>
            <person name="Tietjen M."/>
            <person name="Violette M."/>
            <person name="Kleiner M."/>
            <person name="Gruber-Vodicka H."/>
            <person name="Dubilier N."/>
            <person name="Leisch N."/>
        </authorList>
    </citation>
    <scope>NUCLEOTIDE SEQUENCE [LARGE SCALE GENOMIC DNA]</scope>
    <source>
        <strain evidence="1">IAP13</strain>
    </source>
</reference>
<protein>
    <submittedName>
        <fullName evidence="1">Uncharacterized protein</fullName>
    </submittedName>
</protein>
<gene>
    <name evidence="1" type="ORF">QS748_05465</name>
</gene>
<keyword evidence="2" id="KW-1185">Reference proteome</keyword>
<dbReference type="AlphaFoldDB" id="A0AA90SSL1"/>